<proteinExistence type="inferred from homology"/>
<feature type="domain" description="FATC" evidence="19">
    <location>
        <begin position="2245"/>
        <end position="2277"/>
    </location>
</feature>
<dbReference type="InterPro" id="IPR011990">
    <property type="entry name" value="TPR-like_helical_dom_sf"/>
</dbReference>
<protein>
    <recommendedName>
        <fullName evidence="4">non-specific serine/threonine protein kinase</fullName>
        <ecNumber evidence="4">2.7.11.1</ecNumber>
    </recommendedName>
</protein>
<comment type="catalytic activity">
    <reaction evidence="14">
        <text>L-threonyl-[protein] + ATP = O-phospho-L-threonyl-[protein] + ADP + H(+)</text>
        <dbReference type="Rhea" id="RHEA:46608"/>
        <dbReference type="Rhea" id="RHEA-COMP:11060"/>
        <dbReference type="Rhea" id="RHEA-COMP:11605"/>
        <dbReference type="ChEBI" id="CHEBI:15378"/>
        <dbReference type="ChEBI" id="CHEBI:30013"/>
        <dbReference type="ChEBI" id="CHEBI:30616"/>
        <dbReference type="ChEBI" id="CHEBI:61977"/>
        <dbReference type="ChEBI" id="CHEBI:456216"/>
        <dbReference type="EC" id="2.7.11.1"/>
    </reaction>
</comment>
<dbReference type="Pfam" id="PF08064">
    <property type="entry name" value="UME"/>
    <property type="match status" value="1"/>
</dbReference>
<dbReference type="EMBL" id="VCHE01000028">
    <property type="protein sequence ID" value="KAB2575931.1"/>
    <property type="molecule type" value="Genomic_DNA"/>
</dbReference>
<organism evidence="20 21">
    <name type="scientific">Lasiodiplodia theobromae</name>
    <dbReference type="NCBI Taxonomy" id="45133"/>
    <lineage>
        <taxon>Eukaryota</taxon>
        <taxon>Fungi</taxon>
        <taxon>Dikarya</taxon>
        <taxon>Ascomycota</taxon>
        <taxon>Pezizomycotina</taxon>
        <taxon>Dothideomycetes</taxon>
        <taxon>Dothideomycetes incertae sedis</taxon>
        <taxon>Botryosphaeriales</taxon>
        <taxon>Botryosphaeriaceae</taxon>
        <taxon>Lasiodiplodia</taxon>
    </lineage>
</organism>
<gene>
    <name evidence="20" type="primary">rad3</name>
    <name evidence="20" type="ORF">DBV05_g5360</name>
</gene>
<keyword evidence="10" id="KW-0067">ATP-binding</keyword>
<dbReference type="PROSITE" id="PS51189">
    <property type="entry name" value="FAT"/>
    <property type="match status" value="1"/>
</dbReference>
<feature type="domain" description="FAT" evidence="18">
    <location>
        <begin position="1243"/>
        <end position="1828"/>
    </location>
</feature>
<evidence type="ECO:0000256" key="2">
    <source>
        <dbReference type="ARBA" id="ARBA00010769"/>
    </source>
</evidence>
<accession>A0A5N5DE17</accession>
<evidence type="ECO:0000259" key="17">
    <source>
        <dbReference type="PROSITE" id="PS50290"/>
    </source>
</evidence>
<dbReference type="InterPro" id="IPR050517">
    <property type="entry name" value="DDR_Repair_Kinase"/>
</dbReference>
<dbReference type="GO" id="GO:0006281">
    <property type="term" value="P:DNA repair"/>
    <property type="evidence" value="ECO:0007669"/>
    <property type="project" value="UniProtKB-KW"/>
</dbReference>
<comment type="similarity">
    <text evidence="2">Belongs to the PI3/PI4-kinase family. ATM subfamily.</text>
</comment>
<dbReference type="GO" id="GO:0000723">
    <property type="term" value="P:telomere maintenance"/>
    <property type="evidence" value="ECO:0007669"/>
    <property type="project" value="TreeGrafter"/>
</dbReference>
<evidence type="ECO:0000256" key="14">
    <source>
        <dbReference type="ARBA" id="ARBA00047899"/>
    </source>
</evidence>
<keyword evidence="7" id="KW-0547">Nucleotide-binding</keyword>
<dbReference type="InterPro" id="IPR014009">
    <property type="entry name" value="PIK_FAT"/>
</dbReference>
<evidence type="ECO:0000256" key="11">
    <source>
        <dbReference type="ARBA" id="ARBA00023204"/>
    </source>
</evidence>
<dbReference type="SUPFAM" id="SSF48371">
    <property type="entry name" value="ARM repeat"/>
    <property type="match status" value="1"/>
</dbReference>
<evidence type="ECO:0000256" key="15">
    <source>
        <dbReference type="ARBA" id="ARBA00048679"/>
    </source>
</evidence>
<dbReference type="GO" id="GO:0005634">
    <property type="term" value="C:nucleus"/>
    <property type="evidence" value="ECO:0007669"/>
    <property type="project" value="UniProtKB-SubCell"/>
</dbReference>
<keyword evidence="5" id="KW-0723">Serine/threonine-protein kinase</keyword>
<evidence type="ECO:0000256" key="12">
    <source>
        <dbReference type="ARBA" id="ARBA00023242"/>
    </source>
</evidence>
<dbReference type="OrthoDB" id="381190at2759"/>
<dbReference type="FunFam" id="1.10.1070.11:FF:000031">
    <property type="entry name" value="Phosphatidyl inositol 3-kinase"/>
    <property type="match status" value="1"/>
</dbReference>
<dbReference type="InterPro" id="IPR012993">
    <property type="entry name" value="UME"/>
</dbReference>
<dbReference type="Pfam" id="PF23593">
    <property type="entry name" value="HEAT_ATR"/>
    <property type="match status" value="1"/>
</dbReference>
<dbReference type="InterPro" id="IPR003151">
    <property type="entry name" value="PIK-rel_kinase_FAT"/>
</dbReference>
<dbReference type="InterPro" id="IPR000403">
    <property type="entry name" value="PI3/4_kinase_cat_dom"/>
</dbReference>
<comment type="subunit">
    <text evidence="3">Associates with DNA double-strand breaks.</text>
</comment>
<keyword evidence="21" id="KW-1185">Reference proteome</keyword>
<dbReference type="InterPro" id="IPR056802">
    <property type="entry name" value="ATR-like_M-HEAT"/>
</dbReference>
<dbReference type="InterPro" id="IPR011009">
    <property type="entry name" value="Kinase-like_dom_sf"/>
</dbReference>
<comment type="caution">
    <text evidence="20">The sequence shown here is derived from an EMBL/GenBank/DDBJ whole genome shotgun (WGS) entry which is preliminary data.</text>
</comment>
<evidence type="ECO:0000256" key="8">
    <source>
        <dbReference type="ARBA" id="ARBA00022763"/>
    </source>
</evidence>
<dbReference type="SMART" id="SM01343">
    <property type="entry name" value="FATC"/>
    <property type="match status" value="1"/>
</dbReference>
<dbReference type="GO" id="GO:0004674">
    <property type="term" value="F:protein serine/threonine kinase activity"/>
    <property type="evidence" value="ECO:0007669"/>
    <property type="project" value="UniProtKB-KW"/>
</dbReference>
<evidence type="ECO:0000256" key="10">
    <source>
        <dbReference type="ARBA" id="ARBA00022840"/>
    </source>
</evidence>
<dbReference type="EC" id="2.7.11.1" evidence="4"/>
<dbReference type="InterPro" id="IPR057564">
    <property type="entry name" value="HEAT_ATR"/>
</dbReference>
<comment type="subcellular location">
    <subcellularLocation>
        <location evidence="1">Nucleus</location>
    </subcellularLocation>
</comment>
<dbReference type="PANTHER" id="PTHR11139:SF125">
    <property type="entry name" value="SERINE_THREONINE-PROTEIN KINASE MEC1"/>
    <property type="match status" value="1"/>
</dbReference>
<dbReference type="GO" id="GO:0005694">
    <property type="term" value="C:chromosome"/>
    <property type="evidence" value="ECO:0007669"/>
    <property type="project" value="TreeGrafter"/>
</dbReference>
<comment type="catalytic activity">
    <reaction evidence="15">
        <text>L-seryl-[protein] + ATP = O-phospho-L-seryl-[protein] + ADP + H(+)</text>
        <dbReference type="Rhea" id="RHEA:17989"/>
        <dbReference type="Rhea" id="RHEA-COMP:9863"/>
        <dbReference type="Rhea" id="RHEA-COMP:11604"/>
        <dbReference type="ChEBI" id="CHEBI:15378"/>
        <dbReference type="ChEBI" id="CHEBI:29999"/>
        <dbReference type="ChEBI" id="CHEBI:30616"/>
        <dbReference type="ChEBI" id="CHEBI:83421"/>
        <dbReference type="ChEBI" id="CHEBI:456216"/>
        <dbReference type="EC" id="2.7.11.1"/>
    </reaction>
</comment>
<dbReference type="InterPro" id="IPR016024">
    <property type="entry name" value="ARM-type_fold"/>
</dbReference>
<dbReference type="GO" id="GO:0005524">
    <property type="term" value="F:ATP binding"/>
    <property type="evidence" value="ECO:0007669"/>
    <property type="project" value="UniProtKB-KW"/>
</dbReference>
<dbReference type="Gene3D" id="1.10.1070.11">
    <property type="entry name" value="Phosphatidylinositol 3-/4-kinase, catalytic domain"/>
    <property type="match status" value="1"/>
</dbReference>
<dbReference type="PROSITE" id="PS51190">
    <property type="entry name" value="FATC"/>
    <property type="match status" value="1"/>
</dbReference>
<evidence type="ECO:0000256" key="5">
    <source>
        <dbReference type="ARBA" id="ARBA00022527"/>
    </source>
</evidence>
<dbReference type="InterPro" id="IPR003152">
    <property type="entry name" value="FATC_dom"/>
</dbReference>
<feature type="domain" description="PI3K/PI4K catalytic" evidence="17">
    <location>
        <begin position="1942"/>
        <end position="2261"/>
    </location>
</feature>
<evidence type="ECO:0000256" key="7">
    <source>
        <dbReference type="ARBA" id="ARBA00022741"/>
    </source>
</evidence>
<dbReference type="SUPFAM" id="SSF56112">
    <property type="entry name" value="Protein kinase-like (PK-like)"/>
    <property type="match status" value="1"/>
</dbReference>
<sequence>MARKAGDSGPRTLAAGMAGWTNGIPPPSTIAAQIVNNHSRANGAQEPQNNALFGQLLQEFLADPSAEESDVRLNLQLISVVVEAGFNALLKENPFGRDVLLSQAKDAILTTLENQCSALLASPSYKVTLPPPNMVSRLLPDGQQIVAIPQNCQMETNSHSQAASIALSLMDPICRFLGPSWDTYITATGRAAIPDWIADGLGRLWTCCSKLNLLKKSQKDYFDLLLHLFLSVLKSFAPRAIVEQTATVLSPKISTAFYETLSEITELICQLPASADVQHQLSDVILTTVWLNRPARADQFLLFENASATASLFDELFLSTIESLAQDDSQTVLLEHDLRSAIGFCVKRRDVRKGSRVESQMSFQVQWVKEATDLEDTLLLDKFSELLLETQHEFPDDERPRKRQRIDAPAQKSRSKSYWDHLVLKASTYLANDDQPGLEGMKTAVEHTLPVFLHDGVPEEIRQKNRISALNVMVQIADREVLGEQETLIIAWGQVARVCGDDELNIALLQLVNYLGHTHPMICSVAYHELVSLADTFNCKPGEMLRPFWRNIGFEVFKDLCSKPQKAQLLSDLIEASVNQLLVITQREVLPYVVLTKKKDVLKRIAMARNTTVQDVCLQPKENLAAILATLLMHPSDDIETSTAALLCESVPDIEKEDLTTLIKTDPTDIACEILKASAGEEGARKKEIHRAFCTFATICERRSGSSSRLATKESKILAQFFDTNILGIMAHFSSIIDSSKEHQPLWERNRSLGAIEDLIAIAGINVSPALPQIRACLQSAFNVPQLCNKAFSAWASLLDAVEKDEIEPLIDQTFSVVVRYWDSFTPDVQKKAFTVISEIVHNHNKLLQERIDMLPSLQSIPLFSKIESEINRLREKSSVNPFEAFTRRCRDENASVVAQALKELRLYLETDQQSIHETTVAQHPSNVVAQLCRSILDASIRFTESRSEIAILAAQCLGLVGCLDPSRTETVRPRREILVLSNFERADEAIEFVAFMLESVLVKAFQSATNAISQAFIAYAMQEMLKFCGFSNEATAYRPRSSQGSPSYQRWIEIPETIRSILTPFLNSKYEIKRKENPALTQQYPIYKPKLTHAMWLRDFVHDLLQRPKGENPQTMFPVLSRVIRGHDLAISTFLLPFAVVNVILGGTVKEVENVVQELVLILETGIGGPGPEADTLKQCSENVFQVLDYMSKWLQEKRKQLNDIRMLASRSGRDPSELDEVQATSQISNIERVLHAIPAEVISRRAVECGSYARALFHWEQYVRQKNEQAKLSKEAIDQENLYQHLQYIYTQIDEPDGIEGISAHLQILDPTQQVLEHRKAGRWTAAQSWYELTLAEKPDDPEIQYQLLSCLRESNQYDSLLAQVQSFQKSAGSCAPRILSLAAEASWVTGKWRTLGELLSTTPAGLQDFNVGVGQALLSLRQKDNEGFIAKINDLRKSIARGLSPSNTASLQACHEPMLRLHVLYEIEAISGAIDSSSISRTDLLKNLDRRLDLLGAYTAEKQYILGLRRAAMQLSSRGFSALDIASSWLTTSRLARKANQINTAFDAVLHATRLGDSEAKIEHSRLLWKDRHHRKAIQNLDGAIAANVFSREQTPSNAGDSMSTNRTNWTDEQRQIVNKLAARAYLLKAKWLDQSGQSASSNIVQCYHTAIKLFNKWEKGHYYLGKHYNKLLESDKTQPKVSFSTKCGETAKLVIENYLRSITFGVKHIYETIPKLLTLWLDLGMEASRDVLPKDLERHRQRYEREENVPGVRALRLDMINQQIKKYVLDRLPAYLFYTALAQMITRISHPHSQTYDVLSRIIIKVADAHPQQSLWSLLAVVKSKNPDRSNRGVHLLAKLKEHSKKTKTSSSPDVKTLIAQGEKLSAALLNACDVALPDRQSRFSLTRDMGFQHKLAPCGLVVPIETTLIASLPRNSEVMPKYYKAAFSGNIITISSFSDDVLVLSSLQRPRKLTVRGSDGRPYGLLCKPKDDLRKDQRLMEFNAMVNRALLGDIESSKRRLDIKTYAVTPLNEECGAIEWVEGLKPMRDIILKLYREKGMKIDYGAIRDQLAKACSDPSQIHIFTDQILGDLRPVLHEWFIETFPEPEAWFAARLKYTRSCAVMSIVGHVLGLGDRHGENLLLIEEDGRVFHVDFNCLFDKGLTFEKPELVPFRLTHNMVDAMGAYGVEGPYRLAAELTLRQLRQHIDTLMTILETFLYDPTADFLGRKKRHTKGVPTTPEEVLESVKKKVKGFLPDETVPLSVEGYVDALIERARDPHNLAAMYIGWCAFF</sequence>
<dbReference type="SMART" id="SM00802">
    <property type="entry name" value="UME"/>
    <property type="match status" value="1"/>
</dbReference>
<keyword evidence="6" id="KW-0808">Transferase</keyword>
<dbReference type="SMART" id="SM00146">
    <property type="entry name" value="PI3Kc"/>
    <property type="match status" value="1"/>
</dbReference>
<keyword evidence="12" id="KW-0539">Nucleus</keyword>
<evidence type="ECO:0000259" key="19">
    <source>
        <dbReference type="PROSITE" id="PS51190"/>
    </source>
</evidence>
<dbReference type="PROSITE" id="PS00916">
    <property type="entry name" value="PI3_4_KINASE_2"/>
    <property type="match status" value="1"/>
</dbReference>
<dbReference type="GO" id="GO:0000077">
    <property type="term" value="P:DNA damage checkpoint signaling"/>
    <property type="evidence" value="ECO:0007669"/>
    <property type="project" value="TreeGrafter"/>
</dbReference>
<dbReference type="InterPro" id="IPR036940">
    <property type="entry name" value="PI3/4_kinase_cat_sf"/>
</dbReference>
<dbReference type="Pfam" id="PF02260">
    <property type="entry name" value="FATC"/>
    <property type="match status" value="1"/>
</dbReference>
<dbReference type="Proteomes" id="UP000325902">
    <property type="component" value="Unassembled WGS sequence"/>
</dbReference>
<dbReference type="Gene3D" id="3.30.1010.10">
    <property type="entry name" value="Phosphatidylinositol 3-kinase Catalytic Subunit, Chain A, domain 4"/>
    <property type="match status" value="1"/>
</dbReference>
<reference evidence="20 21" key="1">
    <citation type="journal article" date="2019" name="Sci. Rep.">
        <title>A multi-omics analysis of the grapevine pathogen Lasiodiplodia theobromae reveals that temperature affects the expression of virulence- and pathogenicity-related genes.</title>
        <authorList>
            <person name="Felix C."/>
            <person name="Meneses R."/>
            <person name="Goncalves M.F.M."/>
            <person name="Tilleman L."/>
            <person name="Duarte A.S."/>
            <person name="Jorrin-Novo J.V."/>
            <person name="Van de Peer Y."/>
            <person name="Deforce D."/>
            <person name="Van Nieuwerburgh F."/>
            <person name="Esteves A.C."/>
            <person name="Alves A."/>
        </authorList>
    </citation>
    <scope>NUCLEOTIDE SEQUENCE [LARGE SCALE GENOMIC DNA]</scope>
    <source>
        <strain evidence="20 21">LA-SOL3</strain>
    </source>
</reference>
<evidence type="ECO:0000256" key="3">
    <source>
        <dbReference type="ARBA" id="ARBA00011370"/>
    </source>
</evidence>
<evidence type="ECO:0000256" key="13">
    <source>
        <dbReference type="ARBA" id="ARBA00025079"/>
    </source>
</evidence>
<dbReference type="Pfam" id="PF02259">
    <property type="entry name" value="FAT"/>
    <property type="match status" value="1"/>
</dbReference>
<dbReference type="Pfam" id="PF00454">
    <property type="entry name" value="PI3_PI4_kinase"/>
    <property type="match status" value="1"/>
</dbReference>
<keyword evidence="11" id="KW-0234">DNA repair</keyword>
<evidence type="ECO:0000256" key="4">
    <source>
        <dbReference type="ARBA" id="ARBA00012513"/>
    </source>
</evidence>
<keyword evidence="9 20" id="KW-0418">Kinase</keyword>
<evidence type="ECO:0000256" key="16">
    <source>
        <dbReference type="SAM" id="MobiDB-lite"/>
    </source>
</evidence>
<evidence type="ECO:0000256" key="1">
    <source>
        <dbReference type="ARBA" id="ARBA00004123"/>
    </source>
</evidence>
<evidence type="ECO:0000313" key="20">
    <source>
        <dbReference type="EMBL" id="KAB2575931.1"/>
    </source>
</evidence>
<dbReference type="InterPro" id="IPR018936">
    <property type="entry name" value="PI3/4_kinase_CS"/>
</dbReference>
<evidence type="ECO:0000313" key="21">
    <source>
        <dbReference type="Proteomes" id="UP000325902"/>
    </source>
</evidence>
<dbReference type="Gene3D" id="1.25.40.10">
    <property type="entry name" value="Tetratricopeptide repeat domain"/>
    <property type="match status" value="1"/>
</dbReference>
<evidence type="ECO:0000256" key="9">
    <source>
        <dbReference type="ARBA" id="ARBA00022777"/>
    </source>
</evidence>
<evidence type="ECO:0000256" key="6">
    <source>
        <dbReference type="ARBA" id="ARBA00022679"/>
    </source>
</evidence>
<feature type="region of interest" description="Disordered" evidence="16">
    <location>
        <begin position="1"/>
        <end position="20"/>
    </location>
</feature>
<dbReference type="PROSITE" id="PS50290">
    <property type="entry name" value="PI3_4_KINASE_3"/>
    <property type="match status" value="1"/>
</dbReference>
<dbReference type="CDD" id="cd00892">
    <property type="entry name" value="PIKKc_ATR"/>
    <property type="match status" value="1"/>
</dbReference>
<comment type="function">
    <text evidence="13">Serine/threonine protein kinase which activates checkpoint signaling upon genotoxic stresses such as ionizing radiation (IR), ultraviolet light (UV), or DNA replication stalling, thereby acting as a DNA damage sensor. Recognizes the substrate consensus sequence [ST]-Q. Phosphorylates histone H2A to form H2AS128ph (gamma-H2A) at sites of DNA damage, involved in the regulation of DNA damage response mechanism. Required for the control of telomere length and genome stability.</text>
</comment>
<evidence type="ECO:0000259" key="18">
    <source>
        <dbReference type="PROSITE" id="PS51189"/>
    </source>
</evidence>
<keyword evidence="8" id="KW-0227">DNA damage</keyword>
<dbReference type="Pfam" id="PF25030">
    <property type="entry name" value="M-HEAT_ATR"/>
    <property type="match status" value="1"/>
</dbReference>
<dbReference type="PANTHER" id="PTHR11139">
    <property type="entry name" value="ATAXIA TELANGIECTASIA MUTATED ATM -RELATED"/>
    <property type="match status" value="1"/>
</dbReference>
<name>A0A5N5DE17_9PEZI</name>